<sequence>MARGELTLAVKGSSAGGSGGFVDDAKAATAWMLWATKAVDRAAEIEPLERGLAWSSR</sequence>
<reference evidence="3" key="4">
    <citation type="journal article" date="2008" name="Nucleic Acids Res.">
        <title>The rice annotation project database (RAP-DB): 2008 update.</title>
        <authorList>
            <consortium name="The rice annotation project (RAP)"/>
        </authorList>
    </citation>
    <scope>GENOME REANNOTATION</scope>
    <source>
        <strain evidence="3">cv. Nipponbare</strain>
    </source>
</reference>
<evidence type="ECO:0000313" key="1">
    <source>
        <dbReference type="EMBL" id="BAD19098.1"/>
    </source>
</evidence>
<evidence type="ECO:0000313" key="2">
    <source>
        <dbReference type="EMBL" id="BAD19868.1"/>
    </source>
</evidence>
<name>Q6K4N5_ORYSJ</name>
<gene>
    <name evidence="1" type="ORF">OJ1046_F07.4</name>
    <name evidence="2" type="ORF">OSJNBa0054K20.30</name>
</gene>
<proteinExistence type="predicted"/>
<accession>Q6K4N5</accession>
<dbReference type="EMBL" id="AP005535">
    <property type="protein sequence ID" value="BAD19868.1"/>
    <property type="molecule type" value="Genomic_DNA"/>
</dbReference>
<dbReference type="Proteomes" id="UP000000763">
    <property type="component" value="Chromosome 2"/>
</dbReference>
<dbReference type="EMBL" id="AP003984">
    <property type="protein sequence ID" value="BAD19098.1"/>
    <property type="molecule type" value="Genomic_DNA"/>
</dbReference>
<evidence type="ECO:0000313" key="3">
    <source>
        <dbReference type="Proteomes" id="UP000000763"/>
    </source>
</evidence>
<organism evidence="2 3">
    <name type="scientific">Oryza sativa subsp. japonica</name>
    <name type="common">Rice</name>
    <dbReference type="NCBI Taxonomy" id="39947"/>
    <lineage>
        <taxon>Eukaryota</taxon>
        <taxon>Viridiplantae</taxon>
        <taxon>Streptophyta</taxon>
        <taxon>Embryophyta</taxon>
        <taxon>Tracheophyta</taxon>
        <taxon>Spermatophyta</taxon>
        <taxon>Magnoliopsida</taxon>
        <taxon>Liliopsida</taxon>
        <taxon>Poales</taxon>
        <taxon>Poaceae</taxon>
        <taxon>BOP clade</taxon>
        <taxon>Oryzoideae</taxon>
        <taxon>Oryzeae</taxon>
        <taxon>Oryzinae</taxon>
        <taxon>Oryza</taxon>
        <taxon>Oryza sativa</taxon>
    </lineage>
</organism>
<reference evidence="3" key="3">
    <citation type="journal article" date="2005" name="Nature">
        <title>The map-based sequence of the rice genome.</title>
        <authorList>
            <consortium name="International rice genome sequencing project (IRGSP)"/>
            <person name="Matsumoto T."/>
            <person name="Wu J."/>
            <person name="Kanamori H."/>
            <person name="Katayose Y."/>
            <person name="Fujisawa M."/>
            <person name="Namiki N."/>
            <person name="Mizuno H."/>
            <person name="Yamamoto K."/>
            <person name="Antonio B.A."/>
            <person name="Baba T."/>
            <person name="Sakata K."/>
            <person name="Nagamura Y."/>
            <person name="Aoki H."/>
            <person name="Arikawa K."/>
            <person name="Arita K."/>
            <person name="Bito T."/>
            <person name="Chiden Y."/>
            <person name="Fujitsuka N."/>
            <person name="Fukunaka R."/>
            <person name="Hamada M."/>
            <person name="Harada C."/>
            <person name="Hayashi A."/>
            <person name="Hijishita S."/>
            <person name="Honda M."/>
            <person name="Hosokawa S."/>
            <person name="Ichikawa Y."/>
            <person name="Idonuma A."/>
            <person name="Iijima M."/>
            <person name="Ikeda M."/>
            <person name="Ikeno M."/>
            <person name="Ito K."/>
            <person name="Ito S."/>
            <person name="Ito T."/>
            <person name="Ito Y."/>
            <person name="Ito Y."/>
            <person name="Iwabuchi A."/>
            <person name="Kamiya K."/>
            <person name="Karasawa W."/>
            <person name="Kurita K."/>
            <person name="Katagiri S."/>
            <person name="Kikuta A."/>
            <person name="Kobayashi H."/>
            <person name="Kobayashi N."/>
            <person name="Machita K."/>
            <person name="Maehara T."/>
            <person name="Masukawa M."/>
            <person name="Mizubayashi T."/>
            <person name="Mukai Y."/>
            <person name="Nagasaki H."/>
            <person name="Nagata Y."/>
            <person name="Naito S."/>
            <person name="Nakashima M."/>
            <person name="Nakama Y."/>
            <person name="Nakamichi Y."/>
            <person name="Nakamura M."/>
            <person name="Meguro A."/>
            <person name="Negishi M."/>
            <person name="Ohta I."/>
            <person name="Ohta T."/>
            <person name="Okamoto M."/>
            <person name="Ono N."/>
            <person name="Saji S."/>
            <person name="Sakaguchi M."/>
            <person name="Sakai K."/>
            <person name="Shibata M."/>
            <person name="Shimokawa T."/>
            <person name="Song J."/>
            <person name="Takazaki Y."/>
            <person name="Terasawa K."/>
            <person name="Tsugane M."/>
            <person name="Tsuji K."/>
            <person name="Ueda S."/>
            <person name="Waki K."/>
            <person name="Yamagata H."/>
            <person name="Yamamoto M."/>
            <person name="Yamamoto S."/>
            <person name="Yamane H."/>
            <person name="Yoshiki S."/>
            <person name="Yoshihara R."/>
            <person name="Yukawa K."/>
            <person name="Zhong H."/>
            <person name="Yano M."/>
            <person name="Yuan Q."/>
            <person name="Ouyang S."/>
            <person name="Liu J."/>
            <person name="Jones K.M."/>
            <person name="Gansberger K."/>
            <person name="Moffat K."/>
            <person name="Hill J."/>
            <person name="Bera J."/>
            <person name="Fadrosh D."/>
            <person name="Jin S."/>
            <person name="Johri S."/>
            <person name="Kim M."/>
            <person name="Overton L."/>
            <person name="Reardon M."/>
            <person name="Tsitrin T."/>
            <person name="Vuong H."/>
            <person name="Weaver B."/>
            <person name="Ciecko A."/>
            <person name="Tallon L."/>
            <person name="Jackson J."/>
            <person name="Pai G."/>
            <person name="Aken S.V."/>
            <person name="Utterback T."/>
            <person name="Reidmuller S."/>
            <person name="Feldblyum T."/>
            <person name="Hsiao J."/>
            <person name="Zismann V."/>
            <person name="Iobst S."/>
            <person name="de Vazeille A.R."/>
            <person name="Buell C.R."/>
            <person name="Ying K."/>
            <person name="Li Y."/>
            <person name="Lu T."/>
            <person name="Huang Y."/>
            <person name="Zhao Q."/>
            <person name="Feng Q."/>
            <person name="Zhang L."/>
            <person name="Zhu J."/>
            <person name="Weng Q."/>
            <person name="Mu J."/>
            <person name="Lu Y."/>
            <person name="Fan D."/>
            <person name="Liu Y."/>
            <person name="Guan J."/>
            <person name="Zhang Y."/>
            <person name="Yu S."/>
            <person name="Liu X."/>
            <person name="Zhang Y."/>
            <person name="Hong G."/>
            <person name="Han B."/>
            <person name="Choisne N."/>
            <person name="Demange N."/>
            <person name="Orjeda G."/>
            <person name="Samain S."/>
            <person name="Cattolico L."/>
            <person name="Pelletier E."/>
            <person name="Couloux A."/>
            <person name="Segurens B."/>
            <person name="Wincker P."/>
            <person name="D'Hont A."/>
            <person name="Scarpelli C."/>
            <person name="Weissenbach J."/>
            <person name="Salanoubat M."/>
            <person name="Quetier F."/>
            <person name="Yu Y."/>
            <person name="Kim H.R."/>
            <person name="Rambo T."/>
            <person name="Currie J."/>
            <person name="Collura K."/>
            <person name="Luo M."/>
            <person name="Yang T."/>
            <person name="Ammiraju J.S.S."/>
            <person name="Engler F."/>
            <person name="Soderlund C."/>
            <person name="Wing R.A."/>
            <person name="Palmer L.E."/>
            <person name="de la Bastide M."/>
            <person name="Spiegel L."/>
            <person name="Nascimento L."/>
            <person name="Zutavern T."/>
            <person name="O'Shaughnessy A."/>
            <person name="Dike S."/>
            <person name="Dedhia N."/>
            <person name="Preston R."/>
            <person name="Balija V."/>
            <person name="McCombie W.R."/>
            <person name="Chow T."/>
            <person name="Chen H."/>
            <person name="Chung M."/>
            <person name="Chen C."/>
            <person name="Shaw J."/>
            <person name="Wu H."/>
            <person name="Hsiao K."/>
            <person name="Chao Y."/>
            <person name="Chu M."/>
            <person name="Cheng C."/>
            <person name="Hour A."/>
            <person name="Lee P."/>
            <person name="Lin S."/>
            <person name="Lin Y."/>
            <person name="Liou J."/>
            <person name="Liu S."/>
            <person name="Hsing Y."/>
            <person name="Raghuvanshi S."/>
            <person name="Mohanty A."/>
            <person name="Bharti A.K."/>
            <person name="Gaur A."/>
            <person name="Gupta V."/>
            <person name="Kumar D."/>
            <person name="Ravi V."/>
            <person name="Vij S."/>
            <person name="Kapur A."/>
            <person name="Khurana P."/>
            <person name="Khurana P."/>
            <person name="Khurana J.P."/>
            <person name="Tyagi A.K."/>
            <person name="Gaikwad K."/>
            <person name="Singh A."/>
            <person name="Dalal V."/>
            <person name="Srivastava S."/>
            <person name="Dixit A."/>
            <person name="Pal A.K."/>
            <person name="Ghazi I.A."/>
            <person name="Yadav M."/>
            <person name="Pandit A."/>
            <person name="Bhargava A."/>
            <person name="Sureshbabu K."/>
            <person name="Batra K."/>
            <person name="Sharma T.R."/>
            <person name="Mohapatra T."/>
            <person name="Singh N.K."/>
            <person name="Messing J."/>
            <person name="Nelson A.B."/>
            <person name="Fuks G."/>
            <person name="Kavchok S."/>
            <person name="Keizer G."/>
            <person name="Linton E."/>
            <person name="Llaca V."/>
            <person name="Song R."/>
            <person name="Tanyolac B."/>
            <person name="Young S."/>
            <person name="Ho-Il K."/>
            <person name="Hahn J.H."/>
            <person name="Sangsakoo G."/>
            <person name="Vanavichit A."/>
            <person name="de Mattos Luiz.A.T."/>
            <person name="Zimmer P.D."/>
            <person name="Malone G."/>
            <person name="Dellagostin O."/>
            <person name="de Oliveira A.C."/>
            <person name="Bevan M."/>
            <person name="Bancroft I."/>
            <person name="Minx P."/>
            <person name="Cordum H."/>
            <person name="Wilson R."/>
            <person name="Cheng Z."/>
            <person name="Jin W."/>
            <person name="Jiang J."/>
            <person name="Leong S.A."/>
            <person name="Iwama H."/>
            <person name="Gojobori T."/>
            <person name="Itoh T."/>
            <person name="Niimura Y."/>
            <person name="Fujii Y."/>
            <person name="Habara T."/>
            <person name="Sakai H."/>
            <person name="Sato Y."/>
            <person name="Wilson G."/>
            <person name="Kumar K."/>
            <person name="McCouch S."/>
            <person name="Juretic N."/>
            <person name="Hoen D."/>
            <person name="Wright S."/>
            <person name="Bruskiewich R."/>
            <person name="Bureau T."/>
            <person name="Miyao A."/>
            <person name="Hirochika H."/>
            <person name="Nishikawa T."/>
            <person name="Kadowaki K."/>
            <person name="Sugiura M."/>
            <person name="Burr B."/>
            <person name="Sasaki T."/>
        </authorList>
    </citation>
    <scope>NUCLEOTIDE SEQUENCE [LARGE SCALE GENOMIC DNA]</scope>
    <source>
        <strain evidence="3">cv. Nipponbare</strain>
    </source>
</reference>
<dbReference type="AlphaFoldDB" id="Q6K4N5"/>
<reference evidence="2" key="2">
    <citation type="submission" date="2002-07" db="EMBL/GenBank/DDBJ databases">
        <title>Oryza sativa nipponbare(GA3) genomic DNA, chromosome 2, BAC clone:OSJNBa0054K20.</title>
        <authorList>
            <person name="Sasaki T."/>
            <person name="Matsumoto T."/>
            <person name="Katayose Y."/>
        </authorList>
    </citation>
    <scope>NUCLEOTIDE SEQUENCE</scope>
</reference>
<reference evidence="1" key="1">
    <citation type="submission" date="2001-08" db="EMBL/GenBank/DDBJ databases">
        <title>Oryza sativa nipponbare(GA3) genomic DNA, chromosome 2, BAC clone:OJ1046_F07.</title>
        <authorList>
            <person name="Sasaki T."/>
            <person name="Matsumoto T."/>
            <person name="Yamamoto K."/>
        </authorList>
    </citation>
    <scope>NUCLEOTIDE SEQUENCE</scope>
</reference>
<protein>
    <submittedName>
        <fullName evidence="2">Uncharacterized protein</fullName>
    </submittedName>
</protein>